<dbReference type="SMART" id="SM00827">
    <property type="entry name" value="PKS_AT"/>
    <property type="match status" value="1"/>
</dbReference>
<evidence type="ECO:0000256" key="3">
    <source>
        <dbReference type="ARBA" id="ARBA00022679"/>
    </source>
</evidence>
<dbReference type="InterPro" id="IPR014043">
    <property type="entry name" value="Acyl_transferase_dom"/>
</dbReference>
<keyword evidence="3" id="KW-0808">Transferase</keyword>
<dbReference type="SMART" id="SM00823">
    <property type="entry name" value="PKS_PP"/>
    <property type="match status" value="1"/>
</dbReference>
<dbReference type="InterPro" id="IPR036736">
    <property type="entry name" value="ACP-like_sf"/>
</dbReference>
<keyword evidence="2" id="KW-0597">Phosphoprotein</keyword>
<dbReference type="InterPro" id="IPR009081">
    <property type="entry name" value="PP-bd_ACP"/>
</dbReference>
<keyword evidence="7" id="KW-1185">Reference proteome</keyword>
<proteinExistence type="predicted"/>
<evidence type="ECO:0000313" key="6">
    <source>
        <dbReference type="EMBL" id="MDV7215954.1"/>
    </source>
</evidence>
<dbReference type="InterPro" id="IPR029058">
    <property type="entry name" value="AB_hydrolase_fold"/>
</dbReference>
<dbReference type="PANTHER" id="PTHR43775">
    <property type="entry name" value="FATTY ACID SYNTHASE"/>
    <property type="match status" value="1"/>
</dbReference>
<dbReference type="Pfam" id="PF00550">
    <property type="entry name" value="PP-binding"/>
    <property type="match status" value="1"/>
</dbReference>
<keyword evidence="4" id="KW-0045">Antibiotic biosynthesis</keyword>
<evidence type="ECO:0000256" key="1">
    <source>
        <dbReference type="ARBA" id="ARBA00022450"/>
    </source>
</evidence>
<keyword evidence="6" id="KW-0012">Acyltransferase</keyword>
<evidence type="ECO:0000313" key="7">
    <source>
        <dbReference type="Proteomes" id="UP001187346"/>
    </source>
</evidence>
<dbReference type="Pfam" id="PF00698">
    <property type="entry name" value="Acyl_transf_1"/>
    <property type="match status" value="1"/>
</dbReference>
<dbReference type="Pfam" id="PF00975">
    <property type="entry name" value="Thioesterase"/>
    <property type="match status" value="1"/>
</dbReference>
<evidence type="ECO:0000259" key="5">
    <source>
        <dbReference type="PROSITE" id="PS50075"/>
    </source>
</evidence>
<reference evidence="6 7" key="1">
    <citation type="submission" date="2023-10" db="EMBL/GenBank/DDBJ databases">
        <title>Characterization of rhizosphere-enriched actinobacteria from wheat plants lab-grown on chernevaya soil.</title>
        <authorList>
            <person name="Tikhonova E.N."/>
            <person name="Konopkin A."/>
            <person name="Kravchenko I.K."/>
        </authorList>
    </citation>
    <scope>NUCLEOTIDE SEQUENCE [LARGE SCALE GENOMIC DNA]</scope>
    <source>
        <strain evidence="6 7">RR29</strain>
    </source>
</reference>
<dbReference type="Gene3D" id="1.10.1200.10">
    <property type="entry name" value="ACP-like"/>
    <property type="match status" value="1"/>
</dbReference>
<dbReference type="Gene3D" id="3.30.70.250">
    <property type="entry name" value="Malonyl-CoA ACP transacylase, ACP-binding"/>
    <property type="match status" value="1"/>
</dbReference>
<dbReference type="InterPro" id="IPR020806">
    <property type="entry name" value="PKS_PP-bd"/>
</dbReference>
<organism evidence="6 7">
    <name type="scientific">Streptomyces prunicolor</name>
    <dbReference type="NCBI Taxonomy" id="67348"/>
    <lineage>
        <taxon>Bacteria</taxon>
        <taxon>Bacillati</taxon>
        <taxon>Actinomycetota</taxon>
        <taxon>Actinomycetes</taxon>
        <taxon>Kitasatosporales</taxon>
        <taxon>Streptomycetaceae</taxon>
        <taxon>Streptomyces</taxon>
    </lineage>
</organism>
<dbReference type="InterPro" id="IPR016036">
    <property type="entry name" value="Malonyl_transacylase_ACP-bd"/>
</dbReference>
<evidence type="ECO:0000256" key="4">
    <source>
        <dbReference type="ARBA" id="ARBA00023194"/>
    </source>
</evidence>
<dbReference type="PROSITE" id="PS00012">
    <property type="entry name" value="PHOSPHOPANTETHEINE"/>
    <property type="match status" value="1"/>
</dbReference>
<dbReference type="SUPFAM" id="SSF55048">
    <property type="entry name" value="Probable ACP-binding domain of malonyl-CoA ACP transacylase"/>
    <property type="match status" value="1"/>
</dbReference>
<dbReference type="EMBL" id="JAWMAJ010000020">
    <property type="protein sequence ID" value="MDV7215954.1"/>
    <property type="molecule type" value="Genomic_DNA"/>
</dbReference>
<sequence length="786" mass="83577">IGRTLAGRTGRGPARAAVVAHDRDGLTTALRALAAGHPHPRVSTGDRNKLGPGPVWVFSGYGTQWAAMGRQLLGCEPAFAAAVEKLEPVLATGCGISLYDLLDDCTDEELRHVEIAQPLLYGTQLALAELWRSYGVEPAAVIGHSMGEVAAAVVAGALDPADGARVIAVRSRLLATLRGGSMAVVDLTDDELGTLEQDFPGVYLAVDSSPGQKTVTGEAPAVARFVEYLTAQGRTARAMPVRGAGHSPQVEPLLPELTSALVGIGGRAGGTVRAYSTVHDDPDHPCTFDAGHWAENLRRPVRLAGALAAAAADGHTAFIEISPHPVLLHALTETLPDALHLPTLRRGNDPALTFRLQLAALHAAGHLLPADLLHAHGEVVDVPLPAWRHTRHWWTSEQPLLDGGRRLFELPDVPTSLAIEGTVAERLIRHIAAVAGHLPERITPDTPLTDLGLDSLMAVRLRAAVEREFGAAPSTGDLMRADTVQAAADAITRVAQHDGQQGSLESTVTPVVPSPAGRRIPYPLRALRPGGDRPPLILAHAAGGAPDVYRPLAGLLAPGVPVYGLDRVEEADTVAAKARLCAEAIRKAWPNGGYCIGGWSFGGFVAQETARLLAAEFAPPDAVVLIDAVRPLPRPPGRTAWDVAREHFQGFAAYASRTYGTQLDLPYAELAGLDDRARINLVLETLNNVADVPPAALRHQRDSYLDLRTGEAHTPRPYDGRVILYRATEPAPHTVRDPAYERTDEALGWDELCPDLEVVRIPGHHLSLLDPPHAQAIADHLNGVLG</sequence>
<dbReference type="SUPFAM" id="SSF52151">
    <property type="entry name" value="FabD/lysophospholipase-like"/>
    <property type="match status" value="1"/>
</dbReference>
<dbReference type="Gene3D" id="3.40.366.10">
    <property type="entry name" value="Malonyl-Coenzyme A Acyl Carrier Protein, domain 2"/>
    <property type="match status" value="1"/>
</dbReference>
<dbReference type="PANTHER" id="PTHR43775:SF37">
    <property type="entry name" value="SI:DKEY-61P9.11"/>
    <property type="match status" value="1"/>
</dbReference>
<dbReference type="InterPro" id="IPR020802">
    <property type="entry name" value="TesA-like"/>
</dbReference>
<dbReference type="InterPro" id="IPR006162">
    <property type="entry name" value="Ppantetheine_attach_site"/>
</dbReference>
<dbReference type="Proteomes" id="UP001187346">
    <property type="component" value="Unassembled WGS sequence"/>
</dbReference>
<dbReference type="SMART" id="SM00824">
    <property type="entry name" value="PKS_TE"/>
    <property type="match status" value="1"/>
</dbReference>
<dbReference type="PROSITE" id="PS50075">
    <property type="entry name" value="CARRIER"/>
    <property type="match status" value="1"/>
</dbReference>
<feature type="non-terminal residue" evidence="6">
    <location>
        <position position="1"/>
    </location>
</feature>
<keyword evidence="1" id="KW-0596">Phosphopantetheine</keyword>
<dbReference type="InterPro" id="IPR050091">
    <property type="entry name" value="PKS_NRPS_Biosynth_Enz"/>
</dbReference>
<accession>A0ABU4F5U1</accession>
<dbReference type="InterPro" id="IPR016035">
    <property type="entry name" value="Acyl_Trfase/lysoPLipase"/>
</dbReference>
<dbReference type="InterPro" id="IPR001227">
    <property type="entry name" value="Ac_transferase_dom_sf"/>
</dbReference>
<comment type="caution">
    <text evidence="6">The sequence shown here is derived from an EMBL/GenBank/DDBJ whole genome shotgun (WGS) entry which is preliminary data.</text>
</comment>
<dbReference type="RefSeq" id="WP_317770676.1">
    <property type="nucleotide sequence ID" value="NZ_JAWMAJ010000020.1"/>
</dbReference>
<dbReference type="GO" id="GO:0016746">
    <property type="term" value="F:acyltransferase activity"/>
    <property type="evidence" value="ECO:0007669"/>
    <property type="project" value="UniProtKB-KW"/>
</dbReference>
<dbReference type="InterPro" id="IPR001031">
    <property type="entry name" value="Thioesterase"/>
</dbReference>
<dbReference type="SUPFAM" id="SSF47336">
    <property type="entry name" value="ACP-like"/>
    <property type="match status" value="1"/>
</dbReference>
<dbReference type="SUPFAM" id="SSF53474">
    <property type="entry name" value="alpha/beta-Hydrolases"/>
    <property type="match status" value="1"/>
</dbReference>
<feature type="domain" description="Carrier" evidence="5">
    <location>
        <begin position="421"/>
        <end position="495"/>
    </location>
</feature>
<name>A0ABU4F5U1_9ACTN</name>
<dbReference type="Gene3D" id="3.40.50.1820">
    <property type="entry name" value="alpha/beta hydrolase"/>
    <property type="match status" value="1"/>
</dbReference>
<protein>
    <submittedName>
        <fullName evidence="6">Acyltransferase domain-containing protein</fullName>
    </submittedName>
</protein>
<gene>
    <name evidence="6" type="ORF">R5A26_08315</name>
</gene>
<evidence type="ECO:0000256" key="2">
    <source>
        <dbReference type="ARBA" id="ARBA00022553"/>
    </source>
</evidence>